<keyword evidence="2" id="KW-0808">Transferase</keyword>
<dbReference type="InterPro" id="IPR050508">
    <property type="entry name" value="Methyltransf_Superfamily"/>
</dbReference>
<feature type="domain" description="Methyltransferase type 11" evidence="1">
    <location>
        <begin position="60"/>
        <end position="155"/>
    </location>
</feature>
<gene>
    <name evidence="2" type="ORF">JN12_01785</name>
</gene>
<keyword evidence="3" id="KW-1185">Reference proteome</keyword>
<comment type="caution">
    <text evidence="2">The sequence shown here is derived from an EMBL/GenBank/DDBJ whole genome shotgun (WGS) entry which is preliminary data.</text>
</comment>
<name>A0A562VN88_9BACT</name>
<reference evidence="2 3" key="1">
    <citation type="submission" date="2019-07" db="EMBL/GenBank/DDBJ databases">
        <title>Genomic Encyclopedia of Archaeal and Bacterial Type Strains, Phase II (KMG-II): from individual species to whole genera.</title>
        <authorList>
            <person name="Goeker M."/>
        </authorList>
    </citation>
    <scope>NUCLEOTIDE SEQUENCE [LARGE SCALE GENOMIC DNA]</scope>
    <source>
        <strain evidence="2 3">ATCC BAA-1139</strain>
    </source>
</reference>
<keyword evidence="2" id="KW-0489">Methyltransferase</keyword>
<protein>
    <submittedName>
        <fullName evidence="2">Methyltransferase family protein</fullName>
    </submittedName>
</protein>
<dbReference type="Proteomes" id="UP000319449">
    <property type="component" value="Unassembled WGS sequence"/>
</dbReference>
<organism evidence="2 3">
    <name type="scientific">Geobacter argillaceus</name>
    <dbReference type="NCBI Taxonomy" id="345631"/>
    <lineage>
        <taxon>Bacteria</taxon>
        <taxon>Pseudomonadati</taxon>
        <taxon>Thermodesulfobacteriota</taxon>
        <taxon>Desulfuromonadia</taxon>
        <taxon>Geobacterales</taxon>
        <taxon>Geobacteraceae</taxon>
        <taxon>Geobacter</taxon>
    </lineage>
</organism>
<dbReference type="PANTHER" id="PTHR42912">
    <property type="entry name" value="METHYLTRANSFERASE"/>
    <property type="match status" value="1"/>
</dbReference>
<dbReference type="Pfam" id="PF08241">
    <property type="entry name" value="Methyltransf_11"/>
    <property type="match status" value="1"/>
</dbReference>
<dbReference type="InterPro" id="IPR013216">
    <property type="entry name" value="Methyltransf_11"/>
</dbReference>
<sequence>MAHMMHDAVKLNRKIYNATAPLYEERHGEIFNPTEQGRIADSLRSCLASLVTGAVAPRVLDFGAGTGNLTRQLLSLGATVVAADVSEGCLRELRTSTGRQHCLETTVLNGRDLAWADSASFDLVATYSVLHHVPDYLAAVGEFVRVVKPGGIIYIDHEVCPSYWEDEPEYSAYSRELAELQEVKPPPVLPRLPKLFARKGLWRYLLAAVWLKRNRIADEGDIHVHKHDHIEWAAIREILAPHCQILQERDYLVCRERQQPAPVWERWRDRCADMRLIIARKN</sequence>
<dbReference type="GO" id="GO:0032259">
    <property type="term" value="P:methylation"/>
    <property type="evidence" value="ECO:0007669"/>
    <property type="project" value="UniProtKB-KW"/>
</dbReference>
<dbReference type="CDD" id="cd02440">
    <property type="entry name" value="AdoMet_MTases"/>
    <property type="match status" value="1"/>
</dbReference>
<dbReference type="InterPro" id="IPR029063">
    <property type="entry name" value="SAM-dependent_MTases_sf"/>
</dbReference>
<accession>A0A562VN88</accession>
<dbReference type="AlphaFoldDB" id="A0A562VN88"/>
<dbReference type="EMBL" id="VLLN01000009">
    <property type="protein sequence ID" value="TWJ19369.1"/>
    <property type="molecule type" value="Genomic_DNA"/>
</dbReference>
<evidence type="ECO:0000259" key="1">
    <source>
        <dbReference type="Pfam" id="PF08241"/>
    </source>
</evidence>
<proteinExistence type="predicted"/>
<dbReference type="Gene3D" id="3.40.50.150">
    <property type="entry name" value="Vaccinia Virus protein VP39"/>
    <property type="match status" value="1"/>
</dbReference>
<dbReference type="SUPFAM" id="SSF53335">
    <property type="entry name" value="S-adenosyl-L-methionine-dependent methyltransferases"/>
    <property type="match status" value="1"/>
</dbReference>
<dbReference type="GO" id="GO:0008757">
    <property type="term" value="F:S-adenosylmethionine-dependent methyltransferase activity"/>
    <property type="evidence" value="ECO:0007669"/>
    <property type="project" value="InterPro"/>
</dbReference>
<evidence type="ECO:0000313" key="2">
    <source>
        <dbReference type="EMBL" id="TWJ19369.1"/>
    </source>
</evidence>
<evidence type="ECO:0000313" key="3">
    <source>
        <dbReference type="Proteomes" id="UP000319449"/>
    </source>
</evidence>